<evidence type="ECO:0000313" key="1">
    <source>
        <dbReference type="EMBL" id="KAH7919678.1"/>
    </source>
</evidence>
<protein>
    <submittedName>
        <fullName evidence="1">Uncharacterized protein</fullName>
    </submittedName>
</protein>
<accession>A0ACB8B489</accession>
<keyword evidence="2" id="KW-1185">Reference proteome</keyword>
<comment type="caution">
    <text evidence="1">The sequence shown here is derived from an EMBL/GenBank/DDBJ whole genome shotgun (WGS) entry which is preliminary data.</text>
</comment>
<gene>
    <name evidence="1" type="ORF">BV22DRAFT_1133676</name>
</gene>
<dbReference type="Proteomes" id="UP000790709">
    <property type="component" value="Unassembled WGS sequence"/>
</dbReference>
<organism evidence="1 2">
    <name type="scientific">Leucogyrophana mollusca</name>
    <dbReference type="NCBI Taxonomy" id="85980"/>
    <lineage>
        <taxon>Eukaryota</taxon>
        <taxon>Fungi</taxon>
        <taxon>Dikarya</taxon>
        <taxon>Basidiomycota</taxon>
        <taxon>Agaricomycotina</taxon>
        <taxon>Agaricomycetes</taxon>
        <taxon>Agaricomycetidae</taxon>
        <taxon>Boletales</taxon>
        <taxon>Boletales incertae sedis</taxon>
        <taxon>Leucogyrophana</taxon>
    </lineage>
</organism>
<evidence type="ECO:0000313" key="2">
    <source>
        <dbReference type="Proteomes" id="UP000790709"/>
    </source>
</evidence>
<sequence>MPVRLGSVRRPSPPSLGESTSLGSSCLKQKQMQDFGGGFLGAYDERMGRVRGFELFAASSFPDTDLKHPGVSALSTDAFPDEVQTAHDQSKRMLLCAPSFLRCFRERLLLVLTQRRTGFEELIDTPPPSIPSAVPCNPAPL</sequence>
<proteinExistence type="predicted"/>
<reference evidence="1" key="1">
    <citation type="journal article" date="2021" name="New Phytol.">
        <title>Evolutionary innovations through gain and loss of genes in the ectomycorrhizal Boletales.</title>
        <authorList>
            <person name="Wu G."/>
            <person name="Miyauchi S."/>
            <person name="Morin E."/>
            <person name="Kuo A."/>
            <person name="Drula E."/>
            <person name="Varga T."/>
            <person name="Kohler A."/>
            <person name="Feng B."/>
            <person name="Cao Y."/>
            <person name="Lipzen A."/>
            <person name="Daum C."/>
            <person name="Hundley H."/>
            <person name="Pangilinan J."/>
            <person name="Johnson J."/>
            <person name="Barry K."/>
            <person name="LaButti K."/>
            <person name="Ng V."/>
            <person name="Ahrendt S."/>
            <person name="Min B."/>
            <person name="Choi I.G."/>
            <person name="Park H."/>
            <person name="Plett J.M."/>
            <person name="Magnuson J."/>
            <person name="Spatafora J.W."/>
            <person name="Nagy L.G."/>
            <person name="Henrissat B."/>
            <person name="Grigoriev I.V."/>
            <person name="Yang Z.L."/>
            <person name="Xu J."/>
            <person name="Martin F.M."/>
        </authorList>
    </citation>
    <scope>NUCLEOTIDE SEQUENCE</scope>
    <source>
        <strain evidence="1">KUC20120723A-06</strain>
    </source>
</reference>
<name>A0ACB8B489_9AGAM</name>
<dbReference type="EMBL" id="MU266640">
    <property type="protein sequence ID" value="KAH7919678.1"/>
    <property type="molecule type" value="Genomic_DNA"/>
</dbReference>